<dbReference type="EMBL" id="JAPDPJ010000056">
    <property type="protein sequence ID" value="MCW3788526.1"/>
    <property type="molecule type" value="Genomic_DNA"/>
</dbReference>
<name>A0AAE3M7Q0_9BACT</name>
<organism evidence="1 2">
    <name type="scientific">Plebeiibacterium sediminum</name>
    <dbReference type="NCBI Taxonomy" id="2992112"/>
    <lineage>
        <taxon>Bacteria</taxon>
        <taxon>Pseudomonadati</taxon>
        <taxon>Bacteroidota</taxon>
        <taxon>Bacteroidia</taxon>
        <taxon>Marinilabiliales</taxon>
        <taxon>Marinilabiliaceae</taxon>
        <taxon>Plebeiibacterium</taxon>
    </lineage>
</organism>
<keyword evidence="2" id="KW-1185">Reference proteome</keyword>
<gene>
    <name evidence="1" type="ORF">OM075_18800</name>
</gene>
<sequence length="541" mass="63683">MARLNIHGNIILTFEFEAYVDVYWKELSEFIIEKYGNKVFDDNNEVEAILLDSFDFFLKKFQSLIEEEKTFSFFLYTFFLNEQSWDFLIKIRSGHSLGEVNENDFSIYRRVLKLILEQGCDIDLASGDFPTGAQVLEFDEKIQKLYYLGSWIYTFAEQIAYQKMIGNAHTVDFDSAKMIGVEWKKHYDKVYTEIIKSEIPEDYSNGVYDINAVRDLKTALNSCFNIEYDEAISIIFQVKRHFSNSDLQTIEPYVLPINLAYIRGIETIDAENFYNGMSISRTNKLSLQDAILKPYSTERYMYRPILIYNIDGVERALIGEGKLTESLYILANNAISWNTIPKDWRLNKCMVRFMSRKGNEHDKILEDKIEALLLKNKYRYCRNIKSFKRPNQNNLNIDNHLAGEIDFIIVNDNARKIFVADSKYNKSKYEAVGYRSDYSNFLKSYEPQLSKKVNWIRENKIILQEHLKIIYNLSDYSITSYDVEGLFFINTPTFYMYNGTYKAITINKFESFLLGEYTLPVLEYRDCTGKVINIQHPYFKE</sequence>
<dbReference type="RefSeq" id="WP_301192084.1">
    <property type="nucleotide sequence ID" value="NZ_JAPDPJ010000056.1"/>
</dbReference>
<reference evidence="1" key="1">
    <citation type="submission" date="2022-10" db="EMBL/GenBank/DDBJ databases">
        <authorList>
            <person name="Yu W.X."/>
        </authorList>
    </citation>
    <scope>NUCLEOTIDE SEQUENCE</scope>
    <source>
        <strain evidence="1">AAT</strain>
    </source>
</reference>
<evidence type="ECO:0000313" key="1">
    <source>
        <dbReference type="EMBL" id="MCW3788526.1"/>
    </source>
</evidence>
<dbReference type="Proteomes" id="UP001209229">
    <property type="component" value="Unassembled WGS sequence"/>
</dbReference>
<dbReference type="AlphaFoldDB" id="A0AAE3M7Q0"/>
<proteinExistence type="predicted"/>
<protein>
    <submittedName>
        <fullName evidence="1">Uncharacterized protein</fullName>
    </submittedName>
</protein>
<evidence type="ECO:0000313" key="2">
    <source>
        <dbReference type="Proteomes" id="UP001209229"/>
    </source>
</evidence>
<accession>A0AAE3M7Q0</accession>
<comment type="caution">
    <text evidence="1">The sequence shown here is derived from an EMBL/GenBank/DDBJ whole genome shotgun (WGS) entry which is preliminary data.</text>
</comment>